<evidence type="ECO:0000256" key="2">
    <source>
        <dbReference type="ARBA" id="ARBA00004245"/>
    </source>
</evidence>
<dbReference type="GO" id="GO:0005634">
    <property type="term" value="C:nucleus"/>
    <property type="evidence" value="ECO:0007669"/>
    <property type="project" value="UniProtKB-SubCell"/>
</dbReference>
<dbReference type="CDD" id="cd21452">
    <property type="entry name" value="DLC-like_DYNLL1_DYNLL2"/>
    <property type="match status" value="1"/>
</dbReference>
<dbReference type="SMART" id="SM01375">
    <property type="entry name" value="Dynein_light"/>
    <property type="match status" value="1"/>
</dbReference>
<evidence type="ECO:0000256" key="5">
    <source>
        <dbReference type="ARBA" id="ARBA00022448"/>
    </source>
</evidence>
<evidence type="ECO:0000256" key="6">
    <source>
        <dbReference type="ARBA" id="ARBA00022490"/>
    </source>
</evidence>
<dbReference type="STRING" id="983506.L8X6J9"/>
<keyword evidence="5" id="KW-0813">Transport</keyword>
<keyword evidence="8" id="KW-0509">mRNA transport</keyword>
<keyword evidence="10" id="KW-0243">Dynein</keyword>
<keyword evidence="12" id="KW-0539">Nucleus</keyword>
<evidence type="ECO:0000256" key="4">
    <source>
        <dbReference type="ARBA" id="ARBA00015062"/>
    </source>
</evidence>
<comment type="caution">
    <text evidence="13">The sequence shown here is derived from an EMBL/GenBank/DDBJ whole genome shotgun (WGS) entry which is preliminary data.</text>
</comment>
<keyword evidence="14" id="KW-1185">Reference proteome</keyword>
<dbReference type="OrthoDB" id="10033309at2759"/>
<evidence type="ECO:0000256" key="3">
    <source>
        <dbReference type="ARBA" id="ARBA00010156"/>
    </source>
</evidence>
<evidence type="ECO:0000256" key="11">
    <source>
        <dbReference type="ARBA" id="ARBA00023212"/>
    </source>
</evidence>
<dbReference type="Proteomes" id="UP000011668">
    <property type="component" value="Unassembled WGS sequence"/>
</dbReference>
<keyword evidence="9" id="KW-0653">Protein transport</keyword>
<protein>
    <recommendedName>
        <fullName evidence="4">Dynein light chain 1, cytoplasmic</fullName>
    </recommendedName>
</protein>
<comment type="subcellular location">
    <subcellularLocation>
        <location evidence="2">Cytoplasm</location>
        <location evidence="2">Cytoskeleton</location>
    </subcellularLocation>
    <subcellularLocation>
        <location evidence="1">Nucleus</location>
    </subcellularLocation>
</comment>
<dbReference type="GO" id="GO:0005868">
    <property type="term" value="C:cytoplasmic dynein complex"/>
    <property type="evidence" value="ECO:0007669"/>
    <property type="project" value="TreeGrafter"/>
</dbReference>
<reference evidence="13 14" key="1">
    <citation type="journal article" date="2013" name="Nat. Commun.">
        <title>The evolution and pathogenic mechanisms of the rice sheath blight pathogen.</title>
        <authorList>
            <person name="Zheng A."/>
            <person name="Lin R."/>
            <person name="Xu L."/>
            <person name="Qin P."/>
            <person name="Tang C."/>
            <person name="Ai P."/>
            <person name="Zhang D."/>
            <person name="Liu Y."/>
            <person name="Sun Z."/>
            <person name="Feng H."/>
            <person name="Wang Y."/>
            <person name="Chen Y."/>
            <person name="Liang X."/>
            <person name="Fu R."/>
            <person name="Li Q."/>
            <person name="Zhang J."/>
            <person name="Yu X."/>
            <person name="Xie Z."/>
            <person name="Ding L."/>
            <person name="Guan P."/>
            <person name="Tang J."/>
            <person name="Liang Y."/>
            <person name="Wang S."/>
            <person name="Deng Q."/>
            <person name="Li S."/>
            <person name="Zhu J."/>
            <person name="Wang L."/>
            <person name="Liu H."/>
            <person name="Li P."/>
        </authorList>
    </citation>
    <scope>NUCLEOTIDE SEQUENCE [LARGE SCALE GENOMIC DNA]</scope>
    <source>
        <strain evidence="14">AG-1 IA</strain>
    </source>
</reference>
<evidence type="ECO:0000256" key="1">
    <source>
        <dbReference type="ARBA" id="ARBA00004123"/>
    </source>
</evidence>
<dbReference type="GO" id="GO:0045505">
    <property type="term" value="F:dynein intermediate chain binding"/>
    <property type="evidence" value="ECO:0007669"/>
    <property type="project" value="TreeGrafter"/>
</dbReference>
<dbReference type="Pfam" id="PF01221">
    <property type="entry name" value="Dynein_light"/>
    <property type="match status" value="1"/>
</dbReference>
<dbReference type="HOGENOM" id="CLU_1262269_0_0_1"/>
<dbReference type="PANTHER" id="PTHR11886">
    <property type="entry name" value="DYNEIN LIGHT CHAIN"/>
    <property type="match status" value="1"/>
</dbReference>
<keyword evidence="7" id="KW-0493">Microtubule</keyword>
<name>L8X6J9_THACA</name>
<dbReference type="GO" id="GO:0007017">
    <property type="term" value="P:microtubule-based process"/>
    <property type="evidence" value="ECO:0007669"/>
    <property type="project" value="InterPro"/>
</dbReference>
<evidence type="ECO:0000313" key="13">
    <source>
        <dbReference type="EMBL" id="ELU44259.1"/>
    </source>
</evidence>
<dbReference type="GO" id="GO:0005874">
    <property type="term" value="C:microtubule"/>
    <property type="evidence" value="ECO:0007669"/>
    <property type="project" value="UniProtKB-KW"/>
</dbReference>
<dbReference type="InterPro" id="IPR001372">
    <property type="entry name" value="Dynein_light_chain_typ-1/2"/>
</dbReference>
<evidence type="ECO:0000256" key="10">
    <source>
        <dbReference type="ARBA" id="ARBA00023017"/>
    </source>
</evidence>
<dbReference type="GO" id="GO:0015031">
    <property type="term" value="P:protein transport"/>
    <property type="evidence" value="ECO:0007669"/>
    <property type="project" value="UniProtKB-KW"/>
</dbReference>
<gene>
    <name evidence="13" type="ORF">AG1IA_01711</name>
</gene>
<sequence>MLRLGEQGSTHVASDLAYGNEQSESAGYSVLQRLRGEHIERSIRGRDDNYAQHKARGAHMVKLGIHVKPLSAYSISSHTWNLFLINDYASTTADKDSAPKAVIKNVDMSEDMQQESIDIATASLEKFNIEKDIAAHIKREFDRRYGTTWHVVVGKNFGSYVTHGQAILLLPLGVAHLKNYIETKHFIYFYIGSLAFLIWKVCKFQPQVVHLLTVYRSHR</sequence>
<evidence type="ECO:0000313" key="14">
    <source>
        <dbReference type="Proteomes" id="UP000011668"/>
    </source>
</evidence>
<dbReference type="Gene3D" id="3.30.740.10">
    <property type="entry name" value="Protein Inhibitor Of Neuronal Nitric Oxide Synthase"/>
    <property type="match status" value="1"/>
</dbReference>
<keyword evidence="6" id="KW-0963">Cytoplasm</keyword>
<dbReference type="PANTHER" id="PTHR11886:SF35">
    <property type="entry name" value="DYNEIN LIGHT CHAIN"/>
    <property type="match status" value="1"/>
</dbReference>
<dbReference type="SUPFAM" id="SSF54648">
    <property type="entry name" value="DLC"/>
    <property type="match status" value="1"/>
</dbReference>
<dbReference type="FunFam" id="3.30.740.10:FF:000005">
    <property type="entry name" value="Dynein light chain"/>
    <property type="match status" value="1"/>
</dbReference>
<dbReference type="InterPro" id="IPR037177">
    <property type="entry name" value="DLC_sf"/>
</dbReference>
<comment type="similarity">
    <text evidence="3">Belongs to the dynein light chain family.</text>
</comment>
<evidence type="ECO:0000256" key="9">
    <source>
        <dbReference type="ARBA" id="ARBA00022927"/>
    </source>
</evidence>
<dbReference type="EMBL" id="AFRT01000368">
    <property type="protein sequence ID" value="ELU44259.1"/>
    <property type="molecule type" value="Genomic_DNA"/>
</dbReference>
<keyword evidence="11" id="KW-0206">Cytoskeleton</keyword>
<organism evidence="13 14">
    <name type="scientific">Thanatephorus cucumeris (strain AG1-IA)</name>
    <name type="common">Rice sheath blight fungus</name>
    <name type="synonym">Rhizoctonia solani</name>
    <dbReference type="NCBI Taxonomy" id="983506"/>
    <lineage>
        <taxon>Eukaryota</taxon>
        <taxon>Fungi</taxon>
        <taxon>Dikarya</taxon>
        <taxon>Basidiomycota</taxon>
        <taxon>Agaricomycotina</taxon>
        <taxon>Agaricomycetes</taxon>
        <taxon>Cantharellales</taxon>
        <taxon>Ceratobasidiaceae</taxon>
        <taxon>Rhizoctonia</taxon>
        <taxon>Rhizoctonia solani AG-1</taxon>
    </lineage>
</organism>
<proteinExistence type="inferred from homology"/>
<evidence type="ECO:0000256" key="12">
    <source>
        <dbReference type="ARBA" id="ARBA00023242"/>
    </source>
</evidence>
<dbReference type="AlphaFoldDB" id="L8X6J9"/>
<accession>L8X6J9</accession>
<evidence type="ECO:0000256" key="7">
    <source>
        <dbReference type="ARBA" id="ARBA00022701"/>
    </source>
</evidence>
<evidence type="ECO:0000256" key="8">
    <source>
        <dbReference type="ARBA" id="ARBA00022816"/>
    </source>
</evidence>
<dbReference type="GO" id="GO:0051028">
    <property type="term" value="P:mRNA transport"/>
    <property type="evidence" value="ECO:0007669"/>
    <property type="project" value="UniProtKB-KW"/>
</dbReference>